<sequence>MLETSSRYDRQTMNKEQRHSVSGEIVVSRPRKMEGRSRSVNIVQGGGGDGGVFGKKDEKRSPLKKMESKRRSRSGKKMGQGAQEQEESEWCKKFDNVTYCDEMKFIALQNYGIRA</sequence>
<dbReference type="EMBL" id="HBGV01014854">
    <property type="protein sequence ID" value="CAD9507015.1"/>
    <property type="molecule type" value="Transcribed_RNA"/>
</dbReference>
<feature type="compositionally biased region" description="Basic and acidic residues" evidence="1">
    <location>
        <begin position="54"/>
        <end position="66"/>
    </location>
</feature>
<accession>A0A7S2I2D1</accession>
<feature type="compositionally biased region" description="Basic residues" evidence="1">
    <location>
        <begin position="67"/>
        <end position="76"/>
    </location>
</feature>
<gene>
    <name evidence="2" type="ORF">HTAM1171_LOCUS9155</name>
</gene>
<organism evidence="2">
    <name type="scientific">Helicotheca tamesis</name>
    <dbReference type="NCBI Taxonomy" id="374047"/>
    <lineage>
        <taxon>Eukaryota</taxon>
        <taxon>Sar</taxon>
        <taxon>Stramenopiles</taxon>
        <taxon>Ochrophyta</taxon>
        <taxon>Bacillariophyta</taxon>
        <taxon>Mediophyceae</taxon>
        <taxon>Lithodesmiophycidae</taxon>
        <taxon>Lithodesmiales</taxon>
        <taxon>Lithodesmiaceae</taxon>
        <taxon>Helicotheca</taxon>
    </lineage>
</organism>
<reference evidence="2" key="1">
    <citation type="submission" date="2021-01" db="EMBL/GenBank/DDBJ databases">
        <authorList>
            <person name="Corre E."/>
            <person name="Pelletier E."/>
            <person name="Niang G."/>
            <person name="Scheremetjew M."/>
            <person name="Finn R."/>
            <person name="Kale V."/>
            <person name="Holt S."/>
            <person name="Cochrane G."/>
            <person name="Meng A."/>
            <person name="Brown T."/>
            <person name="Cohen L."/>
        </authorList>
    </citation>
    <scope>NUCLEOTIDE SEQUENCE</scope>
    <source>
        <strain evidence="2">CCMP826</strain>
    </source>
</reference>
<evidence type="ECO:0000256" key="1">
    <source>
        <dbReference type="SAM" id="MobiDB-lite"/>
    </source>
</evidence>
<feature type="region of interest" description="Disordered" evidence="1">
    <location>
        <begin position="1"/>
        <end position="88"/>
    </location>
</feature>
<feature type="compositionally biased region" description="Basic and acidic residues" evidence="1">
    <location>
        <begin position="1"/>
        <end position="21"/>
    </location>
</feature>
<evidence type="ECO:0000313" key="2">
    <source>
        <dbReference type="EMBL" id="CAD9507015.1"/>
    </source>
</evidence>
<proteinExistence type="predicted"/>
<dbReference type="AlphaFoldDB" id="A0A7S2I2D1"/>
<name>A0A7S2I2D1_9STRA</name>
<protein>
    <submittedName>
        <fullName evidence="2">Uncharacterized protein</fullName>
    </submittedName>
</protein>
<feature type="compositionally biased region" description="Gly residues" evidence="1">
    <location>
        <begin position="44"/>
        <end position="53"/>
    </location>
</feature>